<dbReference type="GO" id="GO:0016706">
    <property type="term" value="F:2-oxoglutarate-dependent dioxygenase activity"/>
    <property type="evidence" value="ECO:0007669"/>
    <property type="project" value="UniProtKB-ARBA"/>
</dbReference>
<evidence type="ECO:0000256" key="1">
    <source>
        <dbReference type="ARBA" id="ARBA00022723"/>
    </source>
</evidence>
<proteinExistence type="predicted"/>
<sequence length="286" mass="32610">MDLSPAQIDDFLTQGYLVIDNFFSRETCEQLMQRMDCLIAANKDSMTTAIFSTRTNEHAASRYFLESGDKIHFFFEPDAFNPDGTLVQALERSLNKVGHALHELDPIFSQYSHDPRIQSICRQLGFKMPCLLQSMYIFKQPAIGAEVNCHQDATYLHSEQGDVLGFWFALEDATLENGCLQVIPSPHHTPLRQKMIRENDGIYVEEYDKTPWPEEHCVPLEVKQGSLILLHGHVPHKSNANASSKSRHAYTLHAVDASLPYPQSNWLQRANGLPLWPQKTRIEETI</sequence>
<dbReference type="PANTHER" id="PTHR20883">
    <property type="entry name" value="PHYTANOYL-COA DIOXYGENASE DOMAIN CONTAINING 1"/>
    <property type="match status" value="1"/>
</dbReference>
<comment type="caution">
    <text evidence="3">The sequence shown here is derived from an EMBL/GenBank/DDBJ whole genome shotgun (WGS) entry which is preliminary data.</text>
</comment>
<name>A0A0W0TFK5_LEGER</name>
<dbReference type="Proteomes" id="UP000054773">
    <property type="component" value="Unassembled WGS sequence"/>
</dbReference>
<protein>
    <submittedName>
        <fullName evidence="3">Phytanoyl-CoA dioxygenase</fullName>
    </submittedName>
</protein>
<dbReference type="Pfam" id="PF05721">
    <property type="entry name" value="PhyH"/>
    <property type="match status" value="1"/>
</dbReference>
<dbReference type="AlphaFoldDB" id="A0A0W0TFK5"/>
<keyword evidence="3" id="KW-0223">Dioxygenase</keyword>
<dbReference type="SUPFAM" id="SSF51197">
    <property type="entry name" value="Clavaminate synthase-like"/>
    <property type="match status" value="1"/>
</dbReference>
<dbReference type="InterPro" id="IPR008775">
    <property type="entry name" value="Phytyl_CoA_dOase-like"/>
</dbReference>
<dbReference type="GO" id="GO:0005506">
    <property type="term" value="F:iron ion binding"/>
    <property type="evidence" value="ECO:0007669"/>
    <property type="project" value="UniProtKB-ARBA"/>
</dbReference>
<accession>A0A0W0TFK5</accession>
<dbReference type="PANTHER" id="PTHR20883:SF15">
    <property type="entry name" value="PHYTANOYL-COA DIOXYGENASE DOMAIN-CONTAINING PROTEIN 1"/>
    <property type="match status" value="1"/>
</dbReference>
<dbReference type="EMBL" id="LNYA01000034">
    <property type="protein sequence ID" value="KTC94399.1"/>
    <property type="molecule type" value="Genomic_DNA"/>
</dbReference>
<dbReference type="STRING" id="448.Lery_2566"/>
<dbReference type="RefSeq" id="WP_058527653.1">
    <property type="nucleotide sequence ID" value="NZ_CAAAHY010000013.1"/>
</dbReference>
<organism evidence="3 4">
    <name type="scientific">Legionella erythra</name>
    <dbReference type="NCBI Taxonomy" id="448"/>
    <lineage>
        <taxon>Bacteria</taxon>
        <taxon>Pseudomonadati</taxon>
        <taxon>Pseudomonadota</taxon>
        <taxon>Gammaproteobacteria</taxon>
        <taxon>Legionellales</taxon>
        <taxon>Legionellaceae</taxon>
        <taxon>Legionella</taxon>
    </lineage>
</organism>
<reference evidence="3 4" key="1">
    <citation type="submission" date="2015-11" db="EMBL/GenBank/DDBJ databases">
        <title>Genomic analysis of 38 Legionella species identifies large and diverse effector repertoires.</title>
        <authorList>
            <person name="Burstein D."/>
            <person name="Amaro F."/>
            <person name="Zusman T."/>
            <person name="Lifshitz Z."/>
            <person name="Cohen O."/>
            <person name="Gilbert J.A."/>
            <person name="Pupko T."/>
            <person name="Shuman H.A."/>
            <person name="Segal G."/>
        </authorList>
    </citation>
    <scope>NUCLEOTIDE SEQUENCE [LARGE SCALE GENOMIC DNA]</scope>
    <source>
        <strain evidence="3 4">SE-32A-C8</strain>
    </source>
</reference>
<keyword evidence="1" id="KW-0479">Metal-binding</keyword>
<dbReference type="PATRIC" id="fig|448.7.peg.2691"/>
<evidence type="ECO:0000256" key="2">
    <source>
        <dbReference type="ARBA" id="ARBA00023004"/>
    </source>
</evidence>
<keyword evidence="3" id="KW-0560">Oxidoreductase</keyword>
<keyword evidence="4" id="KW-1185">Reference proteome</keyword>
<gene>
    <name evidence="3" type="ORF">Lery_2566</name>
</gene>
<evidence type="ECO:0000313" key="4">
    <source>
        <dbReference type="Proteomes" id="UP000054773"/>
    </source>
</evidence>
<dbReference type="Gene3D" id="2.60.120.620">
    <property type="entry name" value="q2cbj1_9rhob like domain"/>
    <property type="match status" value="1"/>
</dbReference>
<evidence type="ECO:0000313" key="3">
    <source>
        <dbReference type="EMBL" id="KTC94399.1"/>
    </source>
</evidence>
<keyword evidence="2" id="KW-0408">Iron</keyword>
<dbReference type="OrthoDB" id="9791262at2"/>